<dbReference type="Pfam" id="PF07669">
    <property type="entry name" value="Eco57I"/>
    <property type="match status" value="1"/>
</dbReference>
<feature type="non-terminal residue" evidence="7">
    <location>
        <position position="1"/>
    </location>
</feature>
<evidence type="ECO:0000256" key="5">
    <source>
        <dbReference type="ARBA" id="ARBA00047942"/>
    </source>
</evidence>
<dbReference type="GO" id="GO:0009007">
    <property type="term" value="F:site-specific DNA-methyltransferase (adenine-specific) activity"/>
    <property type="evidence" value="ECO:0007669"/>
    <property type="project" value="UniProtKB-EC"/>
</dbReference>
<dbReference type="InterPro" id="IPR050953">
    <property type="entry name" value="N4_N6_ade-DNA_methylase"/>
</dbReference>
<keyword evidence="8" id="KW-1185">Reference proteome</keyword>
<dbReference type="PANTHER" id="PTHR33841:SF1">
    <property type="entry name" value="DNA METHYLTRANSFERASE A"/>
    <property type="match status" value="1"/>
</dbReference>
<dbReference type="AlphaFoldDB" id="A0A8T4J2X0"/>
<keyword evidence="2" id="KW-0489">Methyltransferase</keyword>
<dbReference type="InterPro" id="IPR011639">
    <property type="entry name" value="MethylTrfase_TaqI-like_dom"/>
</dbReference>
<comment type="caution">
    <text evidence="7">The sequence shown here is derived from an EMBL/GenBank/DDBJ whole genome shotgun (WGS) entry which is preliminary data.</text>
</comment>
<dbReference type="InterPro" id="IPR029063">
    <property type="entry name" value="SAM-dependent_MTases_sf"/>
</dbReference>
<protein>
    <recommendedName>
        <fullName evidence="1">site-specific DNA-methyltransferase (adenine-specific)</fullName>
        <ecNumber evidence="1">2.1.1.72</ecNumber>
    </recommendedName>
</protein>
<feature type="domain" description="Type II methyltransferase M.TaqI-like" evidence="6">
    <location>
        <begin position="59"/>
        <end position="95"/>
    </location>
</feature>
<dbReference type="GO" id="GO:0006304">
    <property type="term" value="P:DNA modification"/>
    <property type="evidence" value="ECO:0007669"/>
    <property type="project" value="InterPro"/>
</dbReference>
<dbReference type="EMBL" id="JAGSMN010002213">
    <property type="protein sequence ID" value="MBR7679061.1"/>
    <property type="molecule type" value="Genomic_DNA"/>
</dbReference>
<evidence type="ECO:0000313" key="7">
    <source>
        <dbReference type="EMBL" id="MBR7679061.1"/>
    </source>
</evidence>
<evidence type="ECO:0000256" key="3">
    <source>
        <dbReference type="ARBA" id="ARBA00022679"/>
    </source>
</evidence>
<dbReference type="SUPFAM" id="SSF53335">
    <property type="entry name" value="S-adenosyl-L-methionine-dependent methyltransferases"/>
    <property type="match status" value="1"/>
</dbReference>
<comment type="catalytic activity">
    <reaction evidence="5">
        <text>a 2'-deoxyadenosine in DNA + S-adenosyl-L-methionine = an N(6)-methyl-2'-deoxyadenosine in DNA + S-adenosyl-L-homocysteine + H(+)</text>
        <dbReference type="Rhea" id="RHEA:15197"/>
        <dbReference type="Rhea" id="RHEA-COMP:12418"/>
        <dbReference type="Rhea" id="RHEA-COMP:12419"/>
        <dbReference type="ChEBI" id="CHEBI:15378"/>
        <dbReference type="ChEBI" id="CHEBI:57856"/>
        <dbReference type="ChEBI" id="CHEBI:59789"/>
        <dbReference type="ChEBI" id="CHEBI:90615"/>
        <dbReference type="ChEBI" id="CHEBI:90616"/>
        <dbReference type="EC" id="2.1.1.72"/>
    </reaction>
</comment>
<reference evidence="7" key="1">
    <citation type="submission" date="2021-04" db="EMBL/GenBank/DDBJ databases">
        <title>Sequencing of actinobacteria type strains.</title>
        <authorList>
            <person name="Nguyen G.-S."/>
            <person name="Wentzel A."/>
        </authorList>
    </citation>
    <scope>NUCLEOTIDE SEQUENCE</scope>
    <source>
        <strain evidence="7">DSM 42095</strain>
    </source>
</reference>
<gene>
    <name evidence="7" type="ORF">KDA82_40245</name>
</gene>
<feature type="non-terminal residue" evidence="7">
    <location>
        <position position="134"/>
    </location>
</feature>
<evidence type="ECO:0000256" key="2">
    <source>
        <dbReference type="ARBA" id="ARBA00022603"/>
    </source>
</evidence>
<dbReference type="PANTHER" id="PTHR33841">
    <property type="entry name" value="DNA METHYLTRANSFERASE YEEA-RELATED"/>
    <property type="match status" value="1"/>
</dbReference>
<sequence length="134" mass="14914">AFLVAACRYLADRLIEAWENEGRTDAMVYRAGRAVDAVTAADAEQDPVVVEARRQIIEHCLYGVDINPMAVEMAKLSLWLVSMDPERPFTFLDDRLVCGDSLLGVHSMEQIQSVHMKPGQQAEILAEQARALVD</sequence>
<dbReference type="Gene3D" id="3.40.50.150">
    <property type="entry name" value="Vaccinia Virus protein VP39"/>
    <property type="match status" value="1"/>
</dbReference>
<accession>A0A8T4J2X0</accession>
<dbReference type="GO" id="GO:0032259">
    <property type="term" value="P:methylation"/>
    <property type="evidence" value="ECO:0007669"/>
    <property type="project" value="UniProtKB-KW"/>
</dbReference>
<dbReference type="EC" id="2.1.1.72" evidence="1"/>
<organism evidence="7 8">
    <name type="scientific">Streptomyces daliensis</name>
    <dbReference type="NCBI Taxonomy" id="299421"/>
    <lineage>
        <taxon>Bacteria</taxon>
        <taxon>Bacillati</taxon>
        <taxon>Actinomycetota</taxon>
        <taxon>Actinomycetes</taxon>
        <taxon>Kitasatosporales</taxon>
        <taxon>Streptomycetaceae</taxon>
        <taxon>Streptomyces</taxon>
    </lineage>
</organism>
<keyword evidence="4" id="KW-0949">S-adenosyl-L-methionine</keyword>
<evidence type="ECO:0000259" key="6">
    <source>
        <dbReference type="Pfam" id="PF07669"/>
    </source>
</evidence>
<name>A0A8T4J2X0_9ACTN</name>
<proteinExistence type="predicted"/>
<evidence type="ECO:0000256" key="1">
    <source>
        <dbReference type="ARBA" id="ARBA00011900"/>
    </source>
</evidence>
<dbReference type="Proteomes" id="UP000675554">
    <property type="component" value="Unassembled WGS sequence"/>
</dbReference>
<evidence type="ECO:0000256" key="4">
    <source>
        <dbReference type="ARBA" id="ARBA00022691"/>
    </source>
</evidence>
<keyword evidence="3" id="KW-0808">Transferase</keyword>
<evidence type="ECO:0000313" key="8">
    <source>
        <dbReference type="Proteomes" id="UP000675554"/>
    </source>
</evidence>